<evidence type="ECO:0000313" key="3">
    <source>
        <dbReference type="EMBL" id="SDI46652.1"/>
    </source>
</evidence>
<dbReference type="Pfam" id="PF04480">
    <property type="entry name" value="DUF559"/>
    <property type="match status" value="1"/>
</dbReference>
<dbReference type="EMBL" id="FNEI01000002">
    <property type="protein sequence ID" value="SDI46652.1"/>
    <property type="molecule type" value="Genomic_DNA"/>
</dbReference>
<protein>
    <submittedName>
        <fullName evidence="3">Uncharacterized protein</fullName>
    </submittedName>
</protein>
<dbReference type="AlphaFoldDB" id="A0A1G8KTF6"/>
<dbReference type="Pfam" id="PF13338">
    <property type="entry name" value="AbiEi_4"/>
    <property type="match status" value="1"/>
</dbReference>
<accession>A0A1G8KTF6</accession>
<evidence type="ECO:0000313" key="4">
    <source>
        <dbReference type="Proteomes" id="UP000182130"/>
    </source>
</evidence>
<proteinExistence type="predicted"/>
<keyword evidence="4" id="KW-1185">Reference proteome</keyword>
<dbReference type="Gene3D" id="3.40.960.10">
    <property type="entry name" value="VSR Endonuclease"/>
    <property type="match status" value="1"/>
</dbReference>
<gene>
    <name evidence="3" type="ORF">SAMN05216555_102355</name>
</gene>
<dbReference type="InterPro" id="IPR007569">
    <property type="entry name" value="DUF559"/>
</dbReference>
<reference evidence="4" key="1">
    <citation type="submission" date="2016-10" db="EMBL/GenBank/DDBJ databases">
        <authorList>
            <person name="Varghese N."/>
            <person name="Submissions S."/>
        </authorList>
    </citation>
    <scope>NUCLEOTIDE SEQUENCE [LARGE SCALE GENOMIC DNA]</scope>
    <source>
        <strain evidence="4">CGMCC 1.10783</strain>
    </source>
</reference>
<evidence type="ECO:0000259" key="1">
    <source>
        <dbReference type="Pfam" id="PF04480"/>
    </source>
</evidence>
<feature type="domain" description="AbiEi antitoxin N-terminal" evidence="2">
    <location>
        <begin position="2"/>
        <end position="49"/>
    </location>
</feature>
<dbReference type="STRING" id="1045773.SAMN05216555_102355"/>
<dbReference type="OrthoDB" id="5144556at2"/>
<evidence type="ECO:0000259" key="2">
    <source>
        <dbReference type="Pfam" id="PF13338"/>
    </source>
</evidence>
<sequence length="276" mass="29979">MDIQDFLGRRGGAARTSALLGAGFSRSSVDDALKDGQIRRLRRGLYGLPGDTGLVAAFRANARLTCLSAAPIYALWTLRPASGFHVSAGHKAVEGIRHGPCRHPAHPYLPVAGLADVLLHALRCLPELEALVMVQSAVSQGSITVDFLRRKLPGNRNGAARSVLDLVIPRADSLTEVLARTHFIRAGLMIRMHAEVPGVGEVDCLIEDCLAVELDGGSHMEPRQVKKDQRRNNAALGAGLLPLRFYYDDVVHHPERMVAHVLGVLEFRRRGGFDAK</sequence>
<dbReference type="InterPro" id="IPR025159">
    <property type="entry name" value="AbiEi_N"/>
</dbReference>
<feature type="domain" description="DUF559" evidence="1">
    <location>
        <begin position="208"/>
        <end position="265"/>
    </location>
</feature>
<name>A0A1G8KTF6_9MICC</name>
<organism evidence="3 4">
    <name type="scientific">Arthrobacter cupressi</name>
    <dbReference type="NCBI Taxonomy" id="1045773"/>
    <lineage>
        <taxon>Bacteria</taxon>
        <taxon>Bacillati</taxon>
        <taxon>Actinomycetota</taxon>
        <taxon>Actinomycetes</taxon>
        <taxon>Micrococcales</taxon>
        <taxon>Micrococcaceae</taxon>
        <taxon>Arthrobacter</taxon>
    </lineage>
</organism>
<dbReference type="Proteomes" id="UP000182130">
    <property type="component" value="Unassembled WGS sequence"/>
</dbReference>